<dbReference type="InterPro" id="IPR052571">
    <property type="entry name" value="Mt_RNA_Methyltransferase"/>
</dbReference>
<dbReference type="GO" id="GO:0051536">
    <property type="term" value="F:iron-sulfur cluster binding"/>
    <property type="evidence" value="ECO:0007669"/>
    <property type="project" value="UniProtKB-KW"/>
</dbReference>
<proteinExistence type="predicted"/>
<dbReference type="SUPFAM" id="SSF53335">
    <property type="entry name" value="S-adenosyl-L-methionine-dependent methyltransferases"/>
    <property type="match status" value="1"/>
</dbReference>
<dbReference type="PANTHER" id="PTHR13184">
    <property type="entry name" value="37S RIBOSOMAL PROTEIN S22"/>
    <property type="match status" value="1"/>
</dbReference>
<protein>
    <recommendedName>
        <fullName evidence="7">Methyltransferase type 12</fullName>
    </recommendedName>
</protein>
<evidence type="ECO:0000313" key="5">
    <source>
        <dbReference type="EMBL" id="GEJ58473.1"/>
    </source>
</evidence>
<dbReference type="AlphaFoldDB" id="A0A7I9VPY6"/>
<keyword evidence="4" id="KW-0411">Iron-sulfur</keyword>
<evidence type="ECO:0000256" key="3">
    <source>
        <dbReference type="ARBA" id="ARBA00023004"/>
    </source>
</evidence>
<evidence type="ECO:0000313" key="6">
    <source>
        <dbReference type="Proteomes" id="UP000503640"/>
    </source>
</evidence>
<evidence type="ECO:0000256" key="2">
    <source>
        <dbReference type="ARBA" id="ARBA00022946"/>
    </source>
</evidence>
<dbReference type="Gene3D" id="3.40.50.150">
    <property type="entry name" value="Vaccinia Virus protein VP39"/>
    <property type="match status" value="1"/>
</dbReference>
<accession>A0A7I9VPY6</accession>
<evidence type="ECO:0008006" key="7">
    <source>
        <dbReference type="Google" id="ProtNLM"/>
    </source>
</evidence>
<keyword evidence="1" id="KW-0479">Metal-binding</keyword>
<dbReference type="InterPro" id="IPR015324">
    <property type="entry name" value="Ribosomal_Rsm22-like"/>
</dbReference>
<dbReference type="Pfam" id="PF09243">
    <property type="entry name" value="Rsm22"/>
    <property type="match status" value="1"/>
</dbReference>
<reference evidence="6" key="1">
    <citation type="journal article" date="2020" name="Appl. Environ. Microbiol.">
        <title>Diazotrophic Anaeromyxobacter Isolates from Soils.</title>
        <authorList>
            <person name="Masuda Y."/>
            <person name="Yamanaka H."/>
            <person name="Xu Z.X."/>
            <person name="Shiratori Y."/>
            <person name="Aono T."/>
            <person name="Amachi S."/>
            <person name="Senoo K."/>
            <person name="Itoh H."/>
        </authorList>
    </citation>
    <scope>NUCLEOTIDE SEQUENCE [LARGE SCALE GENOMIC DNA]</scope>
    <source>
        <strain evidence="6">R267</strain>
    </source>
</reference>
<dbReference type="InterPro" id="IPR029063">
    <property type="entry name" value="SAM-dependent_MTases_sf"/>
</dbReference>
<keyword evidence="2" id="KW-0809">Transit peptide</keyword>
<keyword evidence="3" id="KW-0408">Iron</keyword>
<organism evidence="5 6">
    <name type="scientific">Anaeromyxobacter diazotrophicus</name>
    <dbReference type="NCBI Taxonomy" id="2590199"/>
    <lineage>
        <taxon>Bacteria</taxon>
        <taxon>Pseudomonadati</taxon>
        <taxon>Myxococcota</taxon>
        <taxon>Myxococcia</taxon>
        <taxon>Myxococcales</taxon>
        <taxon>Cystobacterineae</taxon>
        <taxon>Anaeromyxobacteraceae</taxon>
        <taxon>Anaeromyxobacter</taxon>
    </lineage>
</organism>
<evidence type="ECO:0000256" key="1">
    <source>
        <dbReference type="ARBA" id="ARBA00022723"/>
    </source>
</evidence>
<dbReference type="GO" id="GO:0015935">
    <property type="term" value="C:small ribosomal subunit"/>
    <property type="evidence" value="ECO:0007669"/>
    <property type="project" value="TreeGrafter"/>
</dbReference>
<evidence type="ECO:0000256" key="4">
    <source>
        <dbReference type="ARBA" id="ARBA00023014"/>
    </source>
</evidence>
<dbReference type="GO" id="GO:0008168">
    <property type="term" value="F:methyltransferase activity"/>
    <property type="evidence" value="ECO:0007669"/>
    <property type="project" value="InterPro"/>
</dbReference>
<dbReference type="PANTHER" id="PTHR13184:SF5">
    <property type="entry name" value="METHYLTRANSFERASE-LIKE PROTEIN 17, MITOCHONDRIAL"/>
    <property type="match status" value="1"/>
</dbReference>
<name>A0A7I9VPY6_9BACT</name>
<dbReference type="RefSeq" id="WP_176067069.1">
    <property type="nucleotide sequence ID" value="NZ_BJTG01000008.1"/>
</dbReference>
<gene>
    <name evidence="5" type="ORF">AMYX_32140</name>
</gene>
<dbReference type="GO" id="GO:0046872">
    <property type="term" value="F:metal ion binding"/>
    <property type="evidence" value="ECO:0007669"/>
    <property type="project" value="UniProtKB-KW"/>
</dbReference>
<sequence length="390" mass="41646">MQTATDDLARLAPRLLAAWRALRGGPPRRGPRPPPDRLAPEELTEVARGVERLSTGLTRDRALAGARYLDDPRLLGAYLLFYWPTSYLQARGVFSELPRAPGAVLDLGSGPAPVALAALHAGAAAAIAADRSPRALAAARALAAELRLPLTTHPWDPTRPGALAQAAGGKTFDAVTFGHVLNELFSGEGAAERRAALLEEAAALLRPGGSLVVIEPALRDTSRALLEVRDLLVARGFAVRAPCLFRGPCPARLRESDWCHAERPIEPPPMVAELARAAGLRREAVKMSYLVLAPRGEPWRAPPAGRVFRVVSEPLPSKGRLRYMACGPEGRLGLALQEKHVTDANRAFEGLLRGDVVELSEVEPRGDGLRLGPETRVTVVAKAGEPLPGV</sequence>
<dbReference type="Proteomes" id="UP000503640">
    <property type="component" value="Unassembled WGS sequence"/>
</dbReference>
<dbReference type="GO" id="GO:0006412">
    <property type="term" value="P:translation"/>
    <property type="evidence" value="ECO:0007669"/>
    <property type="project" value="InterPro"/>
</dbReference>
<comment type="caution">
    <text evidence="5">The sequence shown here is derived from an EMBL/GenBank/DDBJ whole genome shotgun (WGS) entry which is preliminary data.</text>
</comment>
<keyword evidence="6" id="KW-1185">Reference proteome</keyword>
<dbReference type="GO" id="GO:0003735">
    <property type="term" value="F:structural constituent of ribosome"/>
    <property type="evidence" value="ECO:0007669"/>
    <property type="project" value="TreeGrafter"/>
</dbReference>
<dbReference type="EMBL" id="BJTG01000008">
    <property type="protein sequence ID" value="GEJ58473.1"/>
    <property type="molecule type" value="Genomic_DNA"/>
</dbReference>